<feature type="active site" description="Proton acceptor" evidence="2">
    <location>
        <position position="127"/>
    </location>
</feature>
<dbReference type="NCBIfam" id="TIGR02258">
    <property type="entry name" value="2_5_ligase"/>
    <property type="match status" value="1"/>
</dbReference>
<dbReference type="EMBL" id="JBHSZV010000014">
    <property type="protein sequence ID" value="MFC7061472.1"/>
    <property type="molecule type" value="Genomic_DNA"/>
</dbReference>
<dbReference type="InterPro" id="IPR014051">
    <property type="entry name" value="Phosphoesterase_HXTX"/>
</dbReference>
<evidence type="ECO:0000313" key="5">
    <source>
        <dbReference type="Proteomes" id="UP001596410"/>
    </source>
</evidence>
<feature type="domain" description="Phosphoesterase HXTX" evidence="3">
    <location>
        <begin position="9"/>
        <end position="91"/>
    </location>
</feature>
<keyword evidence="5" id="KW-1185">Reference proteome</keyword>
<dbReference type="RefSeq" id="WP_204707512.1">
    <property type="nucleotide sequence ID" value="NZ_JBHSZV010000014.1"/>
</dbReference>
<dbReference type="HAMAP" id="MF_01940">
    <property type="entry name" value="RNA_CPDase"/>
    <property type="match status" value="1"/>
</dbReference>
<dbReference type="Pfam" id="PF02834">
    <property type="entry name" value="LigT_PEase"/>
    <property type="match status" value="1"/>
</dbReference>
<dbReference type="Gene3D" id="3.90.1140.10">
    <property type="entry name" value="Cyclic phosphodiesterase"/>
    <property type="match status" value="1"/>
</dbReference>
<dbReference type="InterPro" id="IPR009097">
    <property type="entry name" value="Cyclic_Pdiesterase"/>
</dbReference>
<keyword evidence="1 2" id="KW-0378">Hydrolase</keyword>
<evidence type="ECO:0000259" key="3">
    <source>
        <dbReference type="Pfam" id="PF02834"/>
    </source>
</evidence>
<accession>A0ABW2ELR7</accession>
<name>A0ABW2ELR7_9BACI</name>
<proteinExistence type="inferred from homology"/>
<feature type="short sequence motif" description="HXTX 1" evidence="2">
    <location>
        <begin position="42"/>
        <end position="45"/>
    </location>
</feature>
<dbReference type="Proteomes" id="UP001596410">
    <property type="component" value="Unassembled WGS sequence"/>
</dbReference>
<comment type="caution">
    <text evidence="4">The sequence shown here is derived from an EMBL/GenBank/DDBJ whole genome shotgun (WGS) entry which is preliminary data.</text>
</comment>
<dbReference type="InterPro" id="IPR004175">
    <property type="entry name" value="RNA_CPDase"/>
</dbReference>
<comment type="function">
    <text evidence="2">Hydrolyzes RNA 2',3'-cyclic phosphodiester to an RNA 2'-phosphomonoester.</text>
</comment>
<sequence length="190" mass="22479">MSSHYFIGIPIDESLRYKFEEWQDELRKQMNYKVWTHPEDFHITLKFLGACQKEQIEEWIFKLKSESWPSPFSLQLGPASFFGNEKHPRVFHVDIKTSNSLTTMKRIVERNGTELGFPTENREYSPHVTLAKKWVNGFSPFHTGETTLEETFQMIVDRFYICKIHPGQRKKYEEIAQVSLKRENDDGSIN</sequence>
<gene>
    <name evidence="4" type="primary">thpR</name>
    <name evidence="4" type="ORF">ACFQIC_06310</name>
</gene>
<feature type="short sequence motif" description="HXTX 2" evidence="2">
    <location>
        <begin position="127"/>
        <end position="130"/>
    </location>
</feature>
<comment type="catalytic activity">
    <reaction evidence="2">
        <text>a 3'-end 2',3'-cyclophospho-ribonucleotide-RNA + H2O = a 3'-end 2'-phospho-ribonucleotide-RNA + H(+)</text>
        <dbReference type="Rhea" id="RHEA:11828"/>
        <dbReference type="Rhea" id="RHEA-COMP:10464"/>
        <dbReference type="Rhea" id="RHEA-COMP:17353"/>
        <dbReference type="ChEBI" id="CHEBI:15377"/>
        <dbReference type="ChEBI" id="CHEBI:15378"/>
        <dbReference type="ChEBI" id="CHEBI:83064"/>
        <dbReference type="ChEBI" id="CHEBI:173113"/>
        <dbReference type="EC" id="3.1.4.58"/>
    </reaction>
</comment>
<protein>
    <recommendedName>
        <fullName evidence="2">RNA 2',3'-cyclic phosphodiesterase</fullName>
        <shortName evidence="2">RNA 2',3'-CPDase</shortName>
        <ecNumber evidence="2">3.1.4.58</ecNumber>
    </recommendedName>
</protein>
<dbReference type="PANTHER" id="PTHR35561">
    <property type="entry name" value="RNA 2',3'-CYCLIC PHOSPHODIESTERASE"/>
    <property type="match status" value="1"/>
</dbReference>
<feature type="active site" description="Proton donor" evidence="2">
    <location>
        <position position="42"/>
    </location>
</feature>
<organism evidence="4 5">
    <name type="scientific">Halobacillus seohaensis</name>
    <dbReference type="NCBI Taxonomy" id="447421"/>
    <lineage>
        <taxon>Bacteria</taxon>
        <taxon>Bacillati</taxon>
        <taxon>Bacillota</taxon>
        <taxon>Bacilli</taxon>
        <taxon>Bacillales</taxon>
        <taxon>Bacillaceae</taxon>
        <taxon>Halobacillus</taxon>
    </lineage>
</organism>
<dbReference type="PANTHER" id="PTHR35561:SF1">
    <property type="entry name" value="RNA 2',3'-CYCLIC PHOSPHODIESTERASE"/>
    <property type="match status" value="1"/>
</dbReference>
<dbReference type="SUPFAM" id="SSF55144">
    <property type="entry name" value="LigT-like"/>
    <property type="match status" value="1"/>
</dbReference>
<dbReference type="EC" id="3.1.4.58" evidence="2"/>
<comment type="similarity">
    <text evidence="2">Belongs to the 2H phosphoesterase superfamily. ThpR family.</text>
</comment>
<evidence type="ECO:0000313" key="4">
    <source>
        <dbReference type="EMBL" id="MFC7061472.1"/>
    </source>
</evidence>
<evidence type="ECO:0000256" key="1">
    <source>
        <dbReference type="ARBA" id="ARBA00022801"/>
    </source>
</evidence>
<evidence type="ECO:0000256" key="2">
    <source>
        <dbReference type="HAMAP-Rule" id="MF_01940"/>
    </source>
</evidence>
<reference evidence="5" key="1">
    <citation type="journal article" date="2019" name="Int. J. Syst. Evol. Microbiol.">
        <title>The Global Catalogue of Microorganisms (GCM) 10K type strain sequencing project: providing services to taxonomists for standard genome sequencing and annotation.</title>
        <authorList>
            <consortium name="The Broad Institute Genomics Platform"/>
            <consortium name="The Broad Institute Genome Sequencing Center for Infectious Disease"/>
            <person name="Wu L."/>
            <person name="Ma J."/>
        </authorList>
    </citation>
    <scope>NUCLEOTIDE SEQUENCE [LARGE SCALE GENOMIC DNA]</scope>
    <source>
        <strain evidence="5">CGMCC 4.1621</strain>
    </source>
</reference>